<evidence type="ECO:0000259" key="3">
    <source>
        <dbReference type="Pfam" id="PF20243"/>
    </source>
</evidence>
<comment type="caution">
    <text evidence="4">The sequence shown here is derived from an EMBL/GenBank/DDBJ whole genome shotgun (WGS) entry which is preliminary data.</text>
</comment>
<evidence type="ECO:0000256" key="2">
    <source>
        <dbReference type="SAM" id="SignalP"/>
    </source>
</evidence>
<evidence type="ECO:0000313" key="4">
    <source>
        <dbReference type="EMBL" id="MCC0179392.1"/>
    </source>
</evidence>
<feature type="compositionally biased region" description="Basic and acidic residues" evidence="1">
    <location>
        <begin position="240"/>
        <end position="251"/>
    </location>
</feature>
<feature type="region of interest" description="Disordered" evidence="1">
    <location>
        <begin position="224"/>
        <end position="253"/>
    </location>
</feature>
<dbReference type="Proteomes" id="UP000729733">
    <property type="component" value="Unassembled WGS sequence"/>
</dbReference>
<evidence type="ECO:0000313" key="5">
    <source>
        <dbReference type="Proteomes" id="UP000729733"/>
    </source>
</evidence>
<gene>
    <name evidence="4" type="ORF">I4641_20740</name>
</gene>
<feature type="signal peptide" evidence="2">
    <location>
        <begin position="1"/>
        <end position="26"/>
    </location>
</feature>
<dbReference type="InterPro" id="IPR046863">
    <property type="entry name" value="MbnP-like_dom"/>
</dbReference>
<name>A0A964BVX9_9CYAN</name>
<dbReference type="NCBIfam" id="TIGR04052">
    <property type="entry name" value="MbnP_like_WxW"/>
    <property type="match status" value="1"/>
</dbReference>
<reference evidence="4" key="1">
    <citation type="journal article" date="2021" name="Antonie Van Leeuwenhoek">
        <title>Draft genome and description of Waterburya agarophytonicola gen. nov. sp. nov. (Pleurocapsales, Cyanobacteria): a seaweed symbiont.</title>
        <authorList>
            <person name="Bonthond G."/>
            <person name="Shalygin S."/>
            <person name="Bayer T."/>
            <person name="Weinberger F."/>
        </authorList>
    </citation>
    <scope>NUCLEOTIDE SEQUENCE</scope>
    <source>
        <strain evidence="4">KI4</strain>
    </source>
</reference>
<keyword evidence="2" id="KW-0732">Signal</keyword>
<dbReference type="InterPro" id="IPR023977">
    <property type="entry name" value="MbnP-like"/>
</dbReference>
<evidence type="ECO:0000256" key="1">
    <source>
        <dbReference type="SAM" id="MobiDB-lite"/>
    </source>
</evidence>
<accession>A0A964BVX9</accession>
<keyword evidence="5" id="KW-1185">Reference proteome</keyword>
<proteinExistence type="predicted"/>
<feature type="compositionally biased region" description="Polar residues" evidence="1">
    <location>
        <begin position="224"/>
        <end position="239"/>
    </location>
</feature>
<sequence length="357" mass="38795">MTRSFNRKSTLIATVIAFSSYGVVQAQSNTQEVAINFEAWVGEDRFACGESYDNIGTAESTITPTDFRLYISNVALIDEDNNAVPLELEQDGKWQYENTALLDFEDGTDGCDNGTTETNSTIVGTIPEGDYQSLQFTLGVPKNLNHDDAAIAPSPLNLTSMWWNWQGGYKFLRVDLETDDAIANVSSSTTTSQGDGNVQINQQHTTTNREGGSHTTTQTNNQTSIFQNGQGTHTQTSSTKTEHEGMTHEEENASSNSYLIHLGSTGCKDSAKSDLFGCANPNRTIVTLSDFDPDDNVVVADLAELLYESDLSSNQANTPTGCISSPEDSDCSAIIQRLGMPFNGATSEEGQNFFFVE</sequence>
<organism evidence="4 5">
    <name type="scientific">Waterburya agarophytonicola KI4</name>
    <dbReference type="NCBI Taxonomy" id="2874699"/>
    <lineage>
        <taxon>Bacteria</taxon>
        <taxon>Bacillati</taxon>
        <taxon>Cyanobacteriota</taxon>
        <taxon>Cyanophyceae</taxon>
        <taxon>Pleurocapsales</taxon>
        <taxon>Hyellaceae</taxon>
        <taxon>Waterburya</taxon>
        <taxon>Waterburya agarophytonicola</taxon>
    </lineage>
</organism>
<feature type="domain" description="Copper-binding protein MbnP-like" evidence="3">
    <location>
        <begin position="30"/>
        <end position="207"/>
    </location>
</feature>
<feature type="chain" id="PRO_5037237050" evidence="2">
    <location>
        <begin position="27"/>
        <end position="357"/>
    </location>
</feature>
<dbReference type="AlphaFoldDB" id="A0A964BVX9"/>
<dbReference type="Pfam" id="PF20243">
    <property type="entry name" value="MbnP"/>
    <property type="match status" value="1"/>
</dbReference>
<dbReference type="RefSeq" id="WP_229642491.1">
    <property type="nucleotide sequence ID" value="NZ_JADWDC010000081.1"/>
</dbReference>
<dbReference type="EMBL" id="JADWDC010000081">
    <property type="protein sequence ID" value="MCC0179392.1"/>
    <property type="molecule type" value="Genomic_DNA"/>
</dbReference>
<protein>
    <submittedName>
        <fullName evidence="4">Metallo-mystery pair system four-Cys motif protein</fullName>
    </submittedName>
</protein>